<evidence type="ECO:0000256" key="2">
    <source>
        <dbReference type="ARBA" id="ARBA00009480"/>
    </source>
</evidence>
<feature type="domain" description="T-SNARE coiled-coil homology" evidence="7">
    <location>
        <begin position="248"/>
        <end position="310"/>
    </location>
</feature>
<dbReference type="GO" id="GO:0005886">
    <property type="term" value="C:plasma membrane"/>
    <property type="evidence" value="ECO:0007669"/>
    <property type="project" value="TreeGrafter"/>
</dbReference>
<evidence type="ECO:0000256" key="4">
    <source>
        <dbReference type="ARBA" id="ARBA00022927"/>
    </source>
</evidence>
<evidence type="ECO:0000259" key="7">
    <source>
        <dbReference type="PROSITE" id="PS50192"/>
    </source>
</evidence>
<feature type="compositionally biased region" description="Polar residues" evidence="6">
    <location>
        <begin position="227"/>
        <end position="242"/>
    </location>
</feature>
<gene>
    <name evidence="8" type="ORF">IFM89_008056</name>
</gene>
<dbReference type="PANTHER" id="PTHR19305:SF9">
    <property type="entry name" value="SYNAPTOSOMAL-ASSOCIATED PROTEIN 29"/>
    <property type="match status" value="1"/>
</dbReference>
<dbReference type="CDD" id="cd15861">
    <property type="entry name" value="SNARE_SNAP25N_23N_29N_SEC9N"/>
    <property type="match status" value="1"/>
</dbReference>
<keyword evidence="3" id="KW-0813">Transport</keyword>
<dbReference type="SMART" id="SM00397">
    <property type="entry name" value="t_SNARE"/>
    <property type="match status" value="2"/>
</dbReference>
<dbReference type="GO" id="GO:0005484">
    <property type="term" value="F:SNAP receptor activity"/>
    <property type="evidence" value="ECO:0007669"/>
    <property type="project" value="InterPro"/>
</dbReference>
<keyword evidence="9" id="KW-1185">Reference proteome</keyword>
<dbReference type="PANTHER" id="PTHR19305">
    <property type="entry name" value="SYNAPTOSOMAL ASSOCIATED PROTEIN"/>
    <property type="match status" value="1"/>
</dbReference>
<dbReference type="CDD" id="cd15841">
    <property type="entry name" value="SNARE_Qc"/>
    <property type="match status" value="1"/>
</dbReference>
<dbReference type="SUPFAM" id="SSF58038">
    <property type="entry name" value="SNARE fusion complex"/>
    <property type="match status" value="2"/>
</dbReference>
<reference evidence="8 9" key="1">
    <citation type="submission" date="2020-10" db="EMBL/GenBank/DDBJ databases">
        <title>The Coptis chinensis genome and diversification of protoberbering-type alkaloids.</title>
        <authorList>
            <person name="Wang B."/>
            <person name="Shu S."/>
            <person name="Song C."/>
            <person name="Liu Y."/>
        </authorList>
    </citation>
    <scope>NUCLEOTIDE SEQUENCE [LARGE SCALE GENOMIC DNA]</scope>
    <source>
        <strain evidence="8">HL-2020</strain>
        <tissue evidence="8">Leaf</tissue>
    </source>
</reference>
<evidence type="ECO:0000256" key="5">
    <source>
        <dbReference type="ARBA" id="ARBA00023136"/>
    </source>
</evidence>
<dbReference type="FunFam" id="1.20.5.110:FF:000040">
    <property type="entry name" value="SNAP25 homologous protein SNAP33"/>
    <property type="match status" value="1"/>
</dbReference>
<protein>
    <recommendedName>
        <fullName evidence="7">t-SNARE coiled-coil homology domain-containing protein</fullName>
    </recommendedName>
</protein>
<dbReference type="GO" id="GO:0016192">
    <property type="term" value="P:vesicle-mediated transport"/>
    <property type="evidence" value="ECO:0007669"/>
    <property type="project" value="UniProtKB-ARBA"/>
</dbReference>
<dbReference type="EMBL" id="JADFTS010000001">
    <property type="protein sequence ID" value="KAF9624118.1"/>
    <property type="molecule type" value="Genomic_DNA"/>
</dbReference>
<comment type="caution">
    <text evidence="8">The sequence shown here is derived from an EMBL/GenBank/DDBJ whole genome shotgun (WGS) entry which is preliminary data.</text>
</comment>
<evidence type="ECO:0000313" key="9">
    <source>
        <dbReference type="Proteomes" id="UP000631114"/>
    </source>
</evidence>
<feature type="region of interest" description="Disordered" evidence="6">
    <location>
        <begin position="198"/>
        <end position="242"/>
    </location>
</feature>
<evidence type="ECO:0000256" key="1">
    <source>
        <dbReference type="ARBA" id="ARBA00004370"/>
    </source>
</evidence>
<dbReference type="Gene3D" id="1.20.5.110">
    <property type="match status" value="2"/>
</dbReference>
<keyword evidence="4" id="KW-0653">Protein transport</keyword>
<dbReference type="InterPro" id="IPR000727">
    <property type="entry name" value="T_SNARE_dom"/>
</dbReference>
<keyword evidence="5" id="KW-0472">Membrane</keyword>
<evidence type="ECO:0000256" key="6">
    <source>
        <dbReference type="SAM" id="MobiDB-lite"/>
    </source>
</evidence>
<sequence length="313" mass="34842">MSQTISSKMLGFMKSPLSKFVHQNSVDPGLPSSSNYNPFDLETESDKKTLGPARRASSEPAQAISKFTINPFDDEEGSELASGNSYLVTSTMRRKYNNDFRDTGGIENQSVQELEHYAVYKAEETTKAFNGCLKVAVDIREDASKTLVTLHEQGEQITRTHMNAADIEHDLSRGEKLLGSLGGMFSRTWRPKKIRSITGPVFSRDDPVRSRDSQLEQKQRSALLPASNGQARTQQSSFEPTNTLQRVEVEKAKQDDALNDLSNILGELKVMAMDMGSEIGRQNKALDHFDGDVEELNVRVKGANQRGRRLLGK</sequence>
<dbReference type="Proteomes" id="UP000631114">
    <property type="component" value="Unassembled WGS sequence"/>
</dbReference>
<name>A0A835IYY3_9MAGN</name>
<feature type="compositionally biased region" description="Polar residues" evidence="6">
    <location>
        <begin position="24"/>
        <end position="37"/>
    </location>
</feature>
<proteinExistence type="inferred from homology"/>
<feature type="region of interest" description="Disordered" evidence="6">
    <location>
        <begin position="24"/>
        <end position="80"/>
    </location>
</feature>
<evidence type="ECO:0000256" key="3">
    <source>
        <dbReference type="ARBA" id="ARBA00022448"/>
    </source>
</evidence>
<dbReference type="OrthoDB" id="19261at2759"/>
<evidence type="ECO:0000313" key="8">
    <source>
        <dbReference type="EMBL" id="KAF9624118.1"/>
    </source>
</evidence>
<dbReference type="GO" id="GO:0015031">
    <property type="term" value="P:protein transport"/>
    <property type="evidence" value="ECO:0007669"/>
    <property type="project" value="UniProtKB-KW"/>
</dbReference>
<feature type="compositionally biased region" description="Basic and acidic residues" evidence="6">
    <location>
        <begin position="203"/>
        <end position="219"/>
    </location>
</feature>
<dbReference type="GO" id="GO:0031201">
    <property type="term" value="C:SNARE complex"/>
    <property type="evidence" value="ECO:0007669"/>
    <property type="project" value="InterPro"/>
</dbReference>
<accession>A0A835IYY3</accession>
<dbReference type="FunFam" id="1.20.5.110:FF:000031">
    <property type="entry name" value="SNAP25 homologous protein SNAP33"/>
    <property type="match status" value="1"/>
</dbReference>
<comment type="similarity">
    <text evidence="2">Belongs to the SNAP-25 family.</text>
</comment>
<organism evidence="8 9">
    <name type="scientific">Coptis chinensis</name>
    <dbReference type="NCBI Taxonomy" id="261450"/>
    <lineage>
        <taxon>Eukaryota</taxon>
        <taxon>Viridiplantae</taxon>
        <taxon>Streptophyta</taxon>
        <taxon>Embryophyta</taxon>
        <taxon>Tracheophyta</taxon>
        <taxon>Spermatophyta</taxon>
        <taxon>Magnoliopsida</taxon>
        <taxon>Ranunculales</taxon>
        <taxon>Ranunculaceae</taxon>
        <taxon>Coptidoideae</taxon>
        <taxon>Coptis</taxon>
    </lineage>
</organism>
<dbReference type="InterPro" id="IPR044766">
    <property type="entry name" value="NPSN/SNAP25-like_N_SNARE"/>
</dbReference>
<comment type="subcellular location">
    <subcellularLocation>
        <location evidence="1">Membrane</location>
    </subcellularLocation>
</comment>
<dbReference type="PROSITE" id="PS50192">
    <property type="entry name" value="T_SNARE"/>
    <property type="match status" value="1"/>
</dbReference>
<dbReference type="AlphaFoldDB" id="A0A835IYY3"/>